<evidence type="ECO:0000313" key="1">
    <source>
        <dbReference type="EMBL" id="DAF85214.1"/>
    </source>
</evidence>
<proteinExistence type="predicted"/>
<reference evidence="1" key="1">
    <citation type="journal article" date="2021" name="Proc. Natl. Acad. Sci. U.S.A.">
        <title>A Catalog of Tens of Thousands of Viruses from Human Metagenomes Reveals Hidden Associations with Chronic Diseases.</title>
        <authorList>
            <person name="Tisza M.J."/>
            <person name="Buck C.B."/>
        </authorList>
    </citation>
    <scope>NUCLEOTIDE SEQUENCE</scope>
    <source>
        <strain evidence="1">CtARy1</strain>
    </source>
</reference>
<name>A0A8S5TSN0_9CAUD</name>
<accession>A0A8S5TSN0</accession>
<dbReference type="EMBL" id="BK015920">
    <property type="protein sequence ID" value="DAF85214.1"/>
    <property type="molecule type" value="Genomic_DNA"/>
</dbReference>
<protein>
    <submittedName>
        <fullName evidence="1">Uncharacterized protein</fullName>
    </submittedName>
</protein>
<sequence length="31" mass="3724">MPYYLLIGQLFSNFAKTREARELHRRLCVTP</sequence>
<organism evidence="1">
    <name type="scientific">Podoviridae sp. ctARy1</name>
    <dbReference type="NCBI Taxonomy" id="2825228"/>
    <lineage>
        <taxon>Viruses</taxon>
        <taxon>Duplodnaviria</taxon>
        <taxon>Heunggongvirae</taxon>
        <taxon>Uroviricota</taxon>
        <taxon>Caudoviricetes</taxon>
    </lineage>
</organism>